<dbReference type="Proteomes" id="UP000663833">
    <property type="component" value="Unassembled WGS sequence"/>
</dbReference>
<dbReference type="Proteomes" id="UP000663851">
    <property type="component" value="Unassembled WGS sequence"/>
</dbReference>
<dbReference type="EMBL" id="CAJNYD010004686">
    <property type="protein sequence ID" value="CAF3622499.1"/>
    <property type="molecule type" value="Genomic_DNA"/>
</dbReference>
<sequence>MAERYYILIDATPQSHAPFFDESPIFQTWLKVYSDVPEALKFISAIKLPYSVKVYLARDNILDDGLRSPIDNKMRTLIQTLSDLNAIHRITVFCPDMKNDPEVQIRAIVGDPRSIDEVISGDNLRMKMCEEGISHFREQISRCKHGYDTHLLPNFSENMQALMEYLRTIMNERRPEEDALVEQHSNKPGEEVA</sequence>
<proteinExistence type="predicted"/>
<dbReference type="EMBL" id="CAJNXB010004119">
    <property type="protein sequence ID" value="CAF3357474.1"/>
    <property type="molecule type" value="Genomic_DNA"/>
</dbReference>
<dbReference type="Proteomes" id="UP000663825">
    <property type="component" value="Unassembled WGS sequence"/>
</dbReference>
<dbReference type="EMBL" id="CAJNYT010001210">
    <property type="protein sequence ID" value="CAF3400021.1"/>
    <property type="molecule type" value="Genomic_DNA"/>
</dbReference>
<dbReference type="AlphaFoldDB" id="A0A818PCK7"/>
<protein>
    <submittedName>
        <fullName evidence="3">Uncharacterized protein</fullName>
    </submittedName>
</protein>
<evidence type="ECO:0000313" key="3">
    <source>
        <dbReference type="EMBL" id="CAF3622499.1"/>
    </source>
</evidence>
<gene>
    <name evidence="2" type="ORF">GRG538_LOCUS9922</name>
    <name evidence="4" type="ORF">HFQ381_LOCUS3193</name>
    <name evidence="3" type="ORF">LUA448_LOCUS31500</name>
    <name evidence="1" type="ORF">TIS948_LOCUS23851</name>
    <name evidence="5" type="ORF">UJA718_LOCUS34158</name>
</gene>
<dbReference type="Proteomes" id="UP000663873">
    <property type="component" value="Unassembled WGS sequence"/>
</dbReference>
<organism evidence="3 6">
    <name type="scientific">Rotaria socialis</name>
    <dbReference type="NCBI Taxonomy" id="392032"/>
    <lineage>
        <taxon>Eukaryota</taxon>
        <taxon>Metazoa</taxon>
        <taxon>Spiralia</taxon>
        <taxon>Gnathifera</taxon>
        <taxon>Rotifera</taxon>
        <taxon>Eurotatoria</taxon>
        <taxon>Bdelloidea</taxon>
        <taxon>Philodinida</taxon>
        <taxon>Philodinidae</taxon>
        <taxon>Rotaria</taxon>
    </lineage>
</organism>
<evidence type="ECO:0000313" key="6">
    <source>
        <dbReference type="Proteomes" id="UP000663833"/>
    </source>
</evidence>
<evidence type="ECO:0000313" key="5">
    <source>
        <dbReference type="EMBL" id="CAF4659075.1"/>
    </source>
</evidence>
<name>A0A818PCK7_9BILA</name>
<accession>A0A818PCK7</accession>
<reference evidence="3" key="1">
    <citation type="submission" date="2021-02" db="EMBL/GenBank/DDBJ databases">
        <authorList>
            <person name="Nowell W R."/>
        </authorList>
    </citation>
    <scope>NUCLEOTIDE SEQUENCE</scope>
</reference>
<comment type="caution">
    <text evidence="3">The sequence shown here is derived from an EMBL/GenBank/DDBJ whole genome shotgun (WGS) entry which is preliminary data.</text>
</comment>
<evidence type="ECO:0000313" key="1">
    <source>
        <dbReference type="EMBL" id="CAF3357474.1"/>
    </source>
</evidence>
<evidence type="ECO:0000313" key="4">
    <source>
        <dbReference type="EMBL" id="CAF4132790.1"/>
    </source>
</evidence>
<evidence type="ECO:0000313" key="2">
    <source>
        <dbReference type="EMBL" id="CAF3400021.1"/>
    </source>
</evidence>
<dbReference type="OrthoDB" id="10028419at2759"/>
<keyword evidence="7" id="KW-1185">Reference proteome</keyword>
<dbReference type="EMBL" id="CAJOBP010030698">
    <property type="protein sequence ID" value="CAF4659075.1"/>
    <property type="molecule type" value="Genomic_DNA"/>
</dbReference>
<evidence type="ECO:0000313" key="7">
    <source>
        <dbReference type="Proteomes" id="UP000663873"/>
    </source>
</evidence>
<dbReference type="EMBL" id="CAJOBO010000113">
    <property type="protein sequence ID" value="CAF4132790.1"/>
    <property type="molecule type" value="Genomic_DNA"/>
</dbReference>
<dbReference type="Proteomes" id="UP000663872">
    <property type="component" value="Unassembled WGS sequence"/>
</dbReference>